<dbReference type="KEGG" id="vg:13405292"/>
<dbReference type="OrthoDB" id="20804at10239"/>
<dbReference type="RefSeq" id="YP_006560353.1">
    <property type="nucleotide sequence ID" value="NC_018271.1"/>
</dbReference>
<dbReference type="GeneID" id="13405292"/>
<proteinExistence type="predicted"/>
<gene>
    <name evidence="2" type="ORF">P12024S_13</name>
</gene>
<dbReference type="Gene3D" id="3.30.1380.10">
    <property type="match status" value="1"/>
</dbReference>
<reference evidence="2 3" key="1">
    <citation type="journal article" date="2012" name="J. Virol.">
        <title>Complete Genome Sequences of Two Persicivirga Bacteriophages, P12024S and P12024L.</title>
        <authorList>
            <person name="Kang I."/>
            <person name="Jang H."/>
            <person name="Cho J.C."/>
        </authorList>
    </citation>
    <scope>NUCLEOTIDE SEQUENCE [LARGE SCALE GENOMIC DNA]</scope>
</reference>
<name>I6R9L6_9CAUD</name>
<dbReference type="InterPro" id="IPR009045">
    <property type="entry name" value="Zn_M74/Hedgehog-like"/>
</dbReference>
<dbReference type="EMBL" id="JQ823122">
    <property type="protein sequence ID" value="AFM54674.1"/>
    <property type="molecule type" value="Genomic_DNA"/>
</dbReference>
<protein>
    <submittedName>
        <fullName evidence="2">Peptidase M15</fullName>
    </submittedName>
</protein>
<accession>I6R9L6</accession>
<dbReference type="SUPFAM" id="SSF55166">
    <property type="entry name" value="Hedgehog/DD-peptidase"/>
    <property type="match status" value="1"/>
</dbReference>
<evidence type="ECO:0000313" key="3">
    <source>
        <dbReference type="Proteomes" id="UP000002820"/>
    </source>
</evidence>
<dbReference type="Pfam" id="PF08291">
    <property type="entry name" value="Peptidase_M15_3"/>
    <property type="match status" value="1"/>
</dbReference>
<keyword evidence="3" id="KW-1185">Reference proteome</keyword>
<dbReference type="InterPro" id="IPR013230">
    <property type="entry name" value="Peptidase_M15A_C"/>
</dbReference>
<dbReference type="Proteomes" id="UP000002820">
    <property type="component" value="Segment"/>
</dbReference>
<evidence type="ECO:0000259" key="1">
    <source>
        <dbReference type="Pfam" id="PF08291"/>
    </source>
</evidence>
<sequence>MKLSKNFTLKEFECSCGCEMPKDVLNNVQKLAYHLQRLRDKFNKPIKINSAYRCESHNKAIGGSKKSQHKLGFAADIVVKDKTPDEVYDFINKLQSLNMIAKGGLGRYNTFTHFDIRGYTARWDFRK</sequence>
<feature type="domain" description="Peptidase M15A C-terminal" evidence="1">
    <location>
        <begin position="6"/>
        <end position="115"/>
    </location>
</feature>
<evidence type="ECO:0000313" key="2">
    <source>
        <dbReference type="EMBL" id="AFM54674.1"/>
    </source>
</evidence>
<organism evidence="2 3">
    <name type="scientific">Nonlabens phage P12024S</name>
    <dbReference type="NCBI Taxonomy" id="1168478"/>
    <lineage>
        <taxon>Viruses</taxon>
        <taxon>Duplodnaviria</taxon>
        <taxon>Heunggongvirae</taxon>
        <taxon>Uroviricota</taxon>
        <taxon>Caudoviricetes</taxon>
        <taxon>Inhavirus</taxon>
        <taxon>Inhavirus P12024S</taxon>
    </lineage>
</organism>